<name>F3Z1T4_DESAF</name>
<dbReference type="EMBL" id="CP003221">
    <property type="protein sequence ID" value="EGJ51219.1"/>
    <property type="molecule type" value="Genomic_DNA"/>
</dbReference>
<protein>
    <submittedName>
        <fullName evidence="3">Heat shock protein DnaJ domain protein</fullName>
    </submittedName>
</protein>
<keyword evidence="3" id="KW-0346">Stress response</keyword>
<dbReference type="KEGG" id="daf:Desaf_2911"/>
<evidence type="ECO:0000259" key="2">
    <source>
        <dbReference type="PROSITE" id="PS50076"/>
    </source>
</evidence>
<feature type="domain" description="J" evidence="2">
    <location>
        <begin position="5"/>
        <end position="70"/>
    </location>
</feature>
<dbReference type="PRINTS" id="PR00625">
    <property type="entry name" value="JDOMAIN"/>
</dbReference>
<dbReference type="PANTHER" id="PTHR44825:SF1">
    <property type="entry name" value="DNAJ HOMOLOG SUBFAMILY C MEMBER 4"/>
    <property type="match status" value="1"/>
</dbReference>
<dbReference type="InterPro" id="IPR001623">
    <property type="entry name" value="DnaJ_domain"/>
</dbReference>
<dbReference type="Gene3D" id="1.10.287.110">
    <property type="entry name" value="DnaJ domain"/>
    <property type="match status" value="1"/>
</dbReference>
<dbReference type="CDD" id="cd06257">
    <property type="entry name" value="DnaJ"/>
    <property type="match status" value="1"/>
</dbReference>
<dbReference type="Pfam" id="PF00226">
    <property type="entry name" value="DnaJ"/>
    <property type="match status" value="1"/>
</dbReference>
<dbReference type="PANTHER" id="PTHR44825">
    <property type="match status" value="1"/>
</dbReference>
<feature type="compositionally biased region" description="Polar residues" evidence="1">
    <location>
        <begin position="63"/>
        <end position="74"/>
    </location>
</feature>
<dbReference type="InterPro" id="IPR036869">
    <property type="entry name" value="J_dom_sf"/>
</dbReference>
<accession>F3Z1T4</accession>
<dbReference type="InterPro" id="IPR052763">
    <property type="entry name" value="DnaJ_C4"/>
</dbReference>
<dbReference type="RefSeq" id="WP_014260877.1">
    <property type="nucleotide sequence ID" value="NC_016629.1"/>
</dbReference>
<feature type="compositionally biased region" description="Low complexity" evidence="1">
    <location>
        <begin position="75"/>
        <end position="97"/>
    </location>
</feature>
<dbReference type="SMART" id="SM00271">
    <property type="entry name" value="DnaJ"/>
    <property type="match status" value="1"/>
</dbReference>
<dbReference type="Proteomes" id="UP000007844">
    <property type="component" value="Chromosome"/>
</dbReference>
<reference evidence="3 4" key="1">
    <citation type="journal article" date="2011" name="J. Bacteriol.">
        <title>Genome sequence of the mercury-methylating and pleomorphic Desulfovibrio africanus Strain Walvis Bay.</title>
        <authorList>
            <person name="Brown S.D."/>
            <person name="Wall J.D."/>
            <person name="Kucken A.M."/>
            <person name="Gilmour C.C."/>
            <person name="Podar M."/>
            <person name="Brandt C.C."/>
            <person name="Teshima H."/>
            <person name="Detter J.C."/>
            <person name="Han C.S."/>
            <person name="Land M.L."/>
            <person name="Lucas S."/>
            <person name="Han J."/>
            <person name="Pennacchio L."/>
            <person name="Nolan M."/>
            <person name="Pitluck S."/>
            <person name="Woyke T."/>
            <person name="Goodwin L."/>
            <person name="Palumbo A.V."/>
            <person name="Elias D.A."/>
        </authorList>
    </citation>
    <scope>NUCLEOTIDE SEQUENCE [LARGE SCALE GENOMIC DNA]</scope>
    <source>
        <strain evidence="3 4">Walvis Bay</strain>
    </source>
</reference>
<feature type="region of interest" description="Disordered" evidence="1">
    <location>
        <begin position="63"/>
        <end position="134"/>
    </location>
</feature>
<dbReference type="STRING" id="690850.Desaf_2911"/>
<dbReference type="eggNOG" id="COG0484">
    <property type="taxonomic scope" value="Bacteria"/>
</dbReference>
<gene>
    <name evidence="3" type="ORF">Desaf_2911</name>
</gene>
<evidence type="ECO:0000313" key="4">
    <source>
        <dbReference type="Proteomes" id="UP000007844"/>
    </source>
</evidence>
<proteinExistence type="predicted"/>
<sequence length="283" mass="32120">MTVKECYQILHVSPEANLEEVKRSFRKLAFDLHPDLHPDDPSAARKFQRLNEAYIFLRKTMESSDFSQESPEQTAKNGAASQNAGAQGRAHAQGGNRNQAQTGSRPFRQGPPPGAPSAEERARERMRKKHSDNERFFSRKEEVLQDILKDPFARKVFEDIYQQVRNGNTTPKAAPKEIRKRKIELEWGKRKISIDLSKGLIGSFKAWMQGQMDVHKIIHLPLEQLMPGRTVRITFSPGLSTKKHAIEIRLPGDFAVGKAMRLRGLGRKIGALQGDMYLRILAK</sequence>
<organism evidence="3 4">
    <name type="scientific">Desulfocurvibacter africanus subsp. africanus str. Walvis Bay</name>
    <dbReference type="NCBI Taxonomy" id="690850"/>
    <lineage>
        <taxon>Bacteria</taxon>
        <taxon>Pseudomonadati</taxon>
        <taxon>Thermodesulfobacteriota</taxon>
        <taxon>Desulfovibrionia</taxon>
        <taxon>Desulfovibrionales</taxon>
        <taxon>Desulfovibrionaceae</taxon>
        <taxon>Desulfocurvibacter</taxon>
    </lineage>
</organism>
<dbReference type="AlphaFoldDB" id="F3Z1T4"/>
<dbReference type="SUPFAM" id="SSF46565">
    <property type="entry name" value="Chaperone J-domain"/>
    <property type="match status" value="1"/>
</dbReference>
<keyword evidence="4" id="KW-1185">Reference proteome</keyword>
<evidence type="ECO:0000256" key="1">
    <source>
        <dbReference type="SAM" id="MobiDB-lite"/>
    </source>
</evidence>
<dbReference type="HOGENOM" id="CLU_1018345_0_0_7"/>
<dbReference type="PROSITE" id="PS50076">
    <property type="entry name" value="DNAJ_2"/>
    <property type="match status" value="1"/>
</dbReference>
<evidence type="ECO:0000313" key="3">
    <source>
        <dbReference type="EMBL" id="EGJ51219.1"/>
    </source>
</evidence>